<feature type="domain" description="HNH nuclease" evidence="1">
    <location>
        <begin position="121"/>
        <end position="202"/>
    </location>
</feature>
<dbReference type="Proteomes" id="UP000559027">
    <property type="component" value="Unassembled WGS sequence"/>
</dbReference>
<proteinExistence type="predicted"/>
<comment type="caution">
    <text evidence="2">The sequence shown here is derived from an EMBL/GenBank/DDBJ whole genome shotgun (WGS) entry which is preliminary data.</text>
</comment>
<evidence type="ECO:0000313" key="3">
    <source>
        <dbReference type="Proteomes" id="UP000559027"/>
    </source>
</evidence>
<name>A0A8H5CMF0_9AGAR</name>
<organism evidence="2 3">
    <name type="scientific">Leucocoprinus leucothites</name>
    <dbReference type="NCBI Taxonomy" id="201217"/>
    <lineage>
        <taxon>Eukaryota</taxon>
        <taxon>Fungi</taxon>
        <taxon>Dikarya</taxon>
        <taxon>Basidiomycota</taxon>
        <taxon>Agaricomycotina</taxon>
        <taxon>Agaricomycetes</taxon>
        <taxon>Agaricomycetidae</taxon>
        <taxon>Agaricales</taxon>
        <taxon>Agaricineae</taxon>
        <taxon>Agaricaceae</taxon>
        <taxon>Leucocoprinus</taxon>
    </lineage>
</organism>
<dbReference type="Pfam" id="PF13391">
    <property type="entry name" value="HNH_2"/>
    <property type="match status" value="1"/>
</dbReference>
<dbReference type="InterPro" id="IPR003615">
    <property type="entry name" value="HNH_nuc"/>
</dbReference>
<dbReference type="AlphaFoldDB" id="A0A8H5CMF0"/>
<accession>A0A8H5CMF0</accession>
<evidence type="ECO:0000259" key="1">
    <source>
        <dbReference type="Pfam" id="PF13391"/>
    </source>
</evidence>
<gene>
    <name evidence="2" type="ORF">D9756_011409</name>
</gene>
<keyword evidence="3" id="KW-1185">Reference proteome</keyword>
<dbReference type="OrthoDB" id="3163863at2759"/>
<reference evidence="2 3" key="1">
    <citation type="journal article" date="2020" name="ISME J.">
        <title>Uncovering the hidden diversity of litter-decomposition mechanisms in mushroom-forming fungi.</title>
        <authorList>
            <person name="Floudas D."/>
            <person name="Bentzer J."/>
            <person name="Ahren D."/>
            <person name="Johansson T."/>
            <person name="Persson P."/>
            <person name="Tunlid A."/>
        </authorList>
    </citation>
    <scope>NUCLEOTIDE SEQUENCE [LARGE SCALE GENOMIC DNA]</scope>
    <source>
        <strain evidence="2 3">CBS 146.42</strain>
    </source>
</reference>
<sequence length="224" mass="25490">MPLDRTDSWNSECNIIAYSTEDFGNFFENDEYSTDILVKDVLDIVQLSRDELRGAEARVRLDALLRGMLLHAPNSNGARYIAICLYLAHQRNTVVDIVKAWLDHLFLLIIFSVAAREGHRCAITHLIEESMEAAHIIPYSLNQFTESSGPELRDSARTWDMLHHWTTLDIKSLVGEKINTPANVIYMTHDEHFDFGRFKLSLEPVSLALFSITCRRPCSLSGHG</sequence>
<dbReference type="EMBL" id="JAACJO010000072">
    <property type="protein sequence ID" value="KAF5344163.1"/>
    <property type="molecule type" value="Genomic_DNA"/>
</dbReference>
<evidence type="ECO:0000313" key="2">
    <source>
        <dbReference type="EMBL" id="KAF5344163.1"/>
    </source>
</evidence>
<protein>
    <recommendedName>
        <fullName evidence="1">HNH nuclease domain-containing protein</fullName>
    </recommendedName>
</protein>